<dbReference type="AlphaFoldDB" id="A0A1V9Z5A1"/>
<sequence length="60" mass="7075">MNHIHTKEVQFISEINMKMTWNDMQDLYTTIMAMAGPLTQYLNGLQPTIQDIWLDVFDLD</sequence>
<evidence type="ECO:0000313" key="2">
    <source>
        <dbReference type="Proteomes" id="UP000243217"/>
    </source>
</evidence>
<proteinExistence type="predicted"/>
<organism evidence="1 2">
    <name type="scientific">Thraustotheca clavata</name>
    <dbReference type="NCBI Taxonomy" id="74557"/>
    <lineage>
        <taxon>Eukaryota</taxon>
        <taxon>Sar</taxon>
        <taxon>Stramenopiles</taxon>
        <taxon>Oomycota</taxon>
        <taxon>Saprolegniomycetes</taxon>
        <taxon>Saprolegniales</taxon>
        <taxon>Achlyaceae</taxon>
        <taxon>Thraustotheca</taxon>
    </lineage>
</organism>
<dbReference type="EMBL" id="JNBS01002273">
    <property type="protein sequence ID" value="OQR93159.1"/>
    <property type="molecule type" value="Genomic_DNA"/>
</dbReference>
<protein>
    <submittedName>
        <fullName evidence="1">Uncharacterized protein</fullName>
    </submittedName>
</protein>
<keyword evidence="2" id="KW-1185">Reference proteome</keyword>
<dbReference type="Proteomes" id="UP000243217">
    <property type="component" value="Unassembled WGS sequence"/>
</dbReference>
<feature type="non-terminal residue" evidence="1">
    <location>
        <position position="60"/>
    </location>
</feature>
<name>A0A1V9Z5A1_9STRA</name>
<gene>
    <name evidence="1" type="ORF">THRCLA_22337</name>
</gene>
<reference evidence="1 2" key="1">
    <citation type="journal article" date="2014" name="Genome Biol. Evol.">
        <title>The secreted proteins of Achlya hypogyna and Thraustotheca clavata identify the ancestral oomycete secretome and reveal gene acquisitions by horizontal gene transfer.</title>
        <authorList>
            <person name="Misner I."/>
            <person name="Blouin N."/>
            <person name="Leonard G."/>
            <person name="Richards T.A."/>
            <person name="Lane C.E."/>
        </authorList>
    </citation>
    <scope>NUCLEOTIDE SEQUENCE [LARGE SCALE GENOMIC DNA]</scope>
    <source>
        <strain evidence="1 2">ATCC 34112</strain>
    </source>
</reference>
<comment type="caution">
    <text evidence="1">The sequence shown here is derived from an EMBL/GenBank/DDBJ whole genome shotgun (WGS) entry which is preliminary data.</text>
</comment>
<evidence type="ECO:0000313" key="1">
    <source>
        <dbReference type="EMBL" id="OQR93159.1"/>
    </source>
</evidence>
<accession>A0A1V9Z5A1</accession>